<dbReference type="Proteomes" id="UP000469325">
    <property type="component" value="Unassembled WGS sequence"/>
</dbReference>
<evidence type="ECO:0000256" key="2">
    <source>
        <dbReference type="ARBA" id="ARBA00023315"/>
    </source>
</evidence>
<keyword evidence="2" id="KW-0012">Acyltransferase</keyword>
<dbReference type="GO" id="GO:0016747">
    <property type="term" value="F:acyltransferase activity, transferring groups other than amino-acyl groups"/>
    <property type="evidence" value="ECO:0007669"/>
    <property type="project" value="InterPro"/>
</dbReference>
<dbReference type="CDD" id="cd04301">
    <property type="entry name" value="NAT_SF"/>
    <property type="match status" value="1"/>
</dbReference>
<organism evidence="4 5">
    <name type="scientific">Olsenella porci</name>
    <dbReference type="NCBI Taxonomy" id="2652279"/>
    <lineage>
        <taxon>Bacteria</taxon>
        <taxon>Bacillati</taxon>
        <taxon>Actinomycetota</taxon>
        <taxon>Coriobacteriia</taxon>
        <taxon>Coriobacteriales</taxon>
        <taxon>Atopobiaceae</taxon>
        <taxon>Olsenella</taxon>
    </lineage>
</organism>
<dbReference type="PANTHER" id="PTHR43877">
    <property type="entry name" value="AMINOALKYLPHOSPHONATE N-ACETYLTRANSFERASE-RELATED-RELATED"/>
    <property type="match status" value="1"/>
</dbReference>
<feature type="domain" description="N-acetyltransferase" evidence="3">
    <location>
        <begin position="1"/>
        <end position="155"/>
    </location>
</feature>
<reference evidence="4 5" key="1">
    <citation type="submission" date="2019-08" db="EMBL/GenBank/DDBJ databases">
        <title>In-depth cultivation of the pig gut microbiome towards novel bacterial diversity and tailored functional studies.</title>
        <authorList>
            <person name="Wylensek D."/>
            <person name="Hitch T.C.A."/>
            <person name="Clavel T."/>
        </authorList>
    </citation>
    <scope>NUCLEOTIDE SEQUENCE [LARGE SCALE GENOMIC DNA]</scope>
    <source>
        <strain evidence="4 5">CA-Schmier-601-WT-1</strain>
    </source>
</reference>
<proteinExistence type="predicted"/>
<evidence type="ECO:0000313" key="5">
    <source>
        <dbReference type="Proteomes" id="UP000469325"/>
    </source>
</evidence>
<dbReference type="RefSeq" id="WP_154434349.1">
    <property type="nucleotide sequence ID" value="NZ_VUNC01000002.1"/>
</dbReference>
<dbReference type="InterPro" id="IPR016181">
    <property type="entry name" value="Acyl_CoA_acyltransferase"/>
</dbReference>
<evidence type="ECO:0000313" key="4">
    <source>
        <dbReference type="EMBL" id="MST72362.1"/>
    </source>
</evidence>
<dbReference type="PROSITE" id="PS51186">
    <property type="entry name" value="GNAT"/>
    <property type="match status" value="1"/>
</dbReference>
<gene>
    <name evidence="4" type="ORF">FYJ68_04465</name>
</gene>
<dbReference type="InterPro" id="IPR050832">
    <property type="entry name" value="Bact_Acetyltransf"/>
</dbReference>
<dbReference type="Pfam" id="PF00583">
    <property type="entry name" value="Acetyltransf_1"/>
    <property type="match status" value="1"/>
</dbReference>
<name>A0A6N7X9Z8_9ACTN</name>
<dbReference type="EMBL" id="VUNC01000002">
    <property type="protein sequence ID" value="MST72362.1"/>
    <property type="molecule type" value="Genomic_DNA"/>
</dbReference>
<keyword evidence="1 4" id="KW-0808">Transferase</keyword>
<sequence>MQIRRAQRGDIPGIDKLLTEVNKIHHDGRPDLFDLGRKYTDDQLAAMVGDDSRPIFVATGDAGEVLGYAFCAHQQIVGDPIRTDVKTLYIDDLCVDESTRGMGIGRALFDHVVAYARQSGCHDVTLNVWELNPGARAFYERMGMHPLKTCMETVL</sequence>
<evidence type="ECO:0000256" key="1">
    <source>
        <dbReference type="ARBA" id="ARBA00022679"/>
    </source>
</evidence>
<accession>A0A6N7X9Z8</accession>
<keyword evidence="5" id="KW-1185">Reference proteome</keyword>
<comment type="caution">
    <text evidence="4">The sequence shown here is derived from an EMBL/GenBank/DDBJ whole genome shotgun (WGS) entry which is preliminary data.</text>
</comment>
<dbReference type="AlphaFoldDB" id="A0A6N7X9Z8"/>
<protein>
    <submittedName>
        <fullName evidence="4">GNAT family N-acetyltransferase</fullName>
    </submittedName>
</protein>
<dbReference type="Gene3D" id="3.40.630.30">
    <property type="match status" value="1"/>
</dbReference>
<dbReference type="InterPro" id="IPR000182">
    <property type="entry name" value="GNAT_dom"/>
</dbReference>
<evidence type="ECO:0000259" key="3">
    <source>
        <dbReference type="PROSITE" id="PS51186"/>
    </source>
</evidence>
<dbReference type="SUPFAM" id="SSF55729">
    <property type="entry name" value="Acyl-CoA N-acyltransferases (Nat)"/>
    <property type="match status" value="1"/>
</dbReference>